<dbReference type="Gene3D" id="3.40.720.10">
    <property type="entry name" value="Alkaline Phosphatase, subunit A"/>
    <property type="match status" value="1"/>
</dbReference>
<dbReference type="Proteomes" id="UP000800040">
    <property type="component" value="Unassembled WGS sequence"/>
</dbReference>
<keyword evidence="2" id="KW-0472">Membrane</keyword>
<evidence type="ECO:0000259" key="4">
    <source>
        <dbReference type="Pfam" id="PF19316"/>
    </source>
</evidence>
<gene>
    <name evidence="5" type="ORF">BDW02DRAFT_570823</name>
</gene>
<dbReference type="InterPro" id="IPR017850">
    <property type="entry name" value="Alkaline_phosphatase_core_sf"/>
</dbReference>
<feature type="transmembrane region" description="Helical" evidence="2">
    <location>
        <begin position="7"/>
        <end position="29"/>
    </location>
</feature>
<dbReference type="AlphaFoldDB" id="A0A6A5K9G3"/>
<keyword evidence="2" id="KW-0256">Endoplasmic reticulum</keyword>
<dbReference type="GO" id="GO:0005789">
    <property type="term" value="C:endoplasmic reticulum membrane"/>
    <property type="evidence" value="ECO:0007669"/>
    <property type="project" value="UniProtKB-SubCell"/>
</dbReference>
<dbReference type="Pfam" id="PF19316">
    <property type="entry name" value="PIGO_PIGG"/>
    <property type="match status" value="1"/>
</dbReference>
<feature type="transmembrane region" description="Helical" evidence="2">
    <location>
        <begin position="476"/>
        <end position="497"/>
    </location>
</feature>
<comment type="function">
    <text evidence="2">Ethanolamine phosphate transferase involved in glycosylphosphatidylinositol-anchor biosynthesis. Transfers ethanolamine phosphate to the GPI second mannose.</text>
</comment>
<comment type="caution">
    <text evidence="2">Lacks conserved residue(s) required for the propagation of feature annotation.</text>
</comment>
<comment type="subcellular location">
    <subcellularLocation>
        <location evidence="2">Endoplasmic reticulum membrane</location>
        <topology evidence="2">Multi-pass membrane protein</topology>
    </subcellularLocation>
</comment>
<dbReference type="EMBL" id="ML975334">
    <property type="protein sequence ID" value="KAF1832636.1"/>
    <property type="molecule type" value="Genomic_DNA"/>
</dbReference>
<keyword evidence="2" id="KW-0812">Transmembrane</keyword>
<feature type="transmembrane region" description="Helical" evidence="2">
    <location>
        <begin position="565"/>
        <end position="582"/>
    </location>
</feature>
<organism evidence="5 6">
    <name type="scientific">Decorospora gaudefroyi</name>
    <dbReference type="NCBI Taxonomy" id="184978"/>
    <lineage>
        <taxon>Eukaryota</taxon>
        <taxon>Fungi</taxon>
        <taxon>Dikarya</taxon>
        <taxon>Ascomycota</taxon>
        <taxon>Pezizomycotina</taxon>
        <taxon>Dothideomycetes</taxon>
        <taxon>Pleosporomycetidae</taxon>
        <taxon>Pleosporales</taxon>
        <taxon>Pleosporineae</taxon>
        <taxon>Pleosporaceae</taxon>
        <taxon>Decorospora</taxon>
    </lineage>
</organism>
<dbReference type="GO" id="GO:0006506">
    <property type="term" value="P:GPI anchor biosynthetic process"/>
    <property type="evidence" value="ECO:0007669"/>
    <property type="project" value="UniProtKB-UniPathway"/>
</dbReference>
<keyword evidence="1" id="KW-0325">Glycoprotein</keyword>
<protein>
    <recommendedName>
        <fullName evidence="2">GPI ethanolamine phosphate transferase 2</fullName>
    </recommendedName>
</protein>
<feature type="transmembrane region" description="Helical" evidence="2">
    <location>
        <begin position="445"/>
        <end position="464"/>
    </location>
</feature>
<dbReference type="GO" id="GO:0051267">
    <property type="term" value="F:CP2 mannose-ethanolamine phosphotransferase activity"/>
    <property type="evidence" value="ECO:0007669"/>
    <property type="project" value="TreeGrafter"/>
</dbReference>
<proteinExistence type="inferred from homology"/>
<evidence type="ECO:0000259" key="3">
    <source>
        <dbReference type="Pfam" id="PF00884"/>
    </source>
</evidence>
<evidence type="ECO:0000256" key="2">
    <source>
        <dbReference type="RuleBase" id="RU367106"/>
    </source>
</evidence>
<feature type="domain" description="Sulfatase N-terminal" evidence="3">
    <location>
        <begin position="234"/>
        <end position="328"/>
    </location>
</feature>
<dbReference type="CDD" id="cd16024">
    <property type="entry name" value="GPI_EPT_2"/>
    <property type="match status" value="1"/>
</dbReference>
<feature type="domain" description="GPI ethanolamine phosphate transferase 2 C-terminal" evidence="4">
    <location>
        <begin position="448"/>
        <end position="705"/>
    </location>
</feature>
<reference evidence="5" key="1">
    <citation type="submission" date="2020-01" db="EMBL/GenBank/DDBJ databases">
        <authorList>
            <consortium name="DOE Joint Genome Institute"/>
            <person name="Haridas S."/>
            <person name="Albert R."/>
            <person name="Binder M."/>
            <person name="Bloem J."/>
            <person name="Labutti K."/>
            <person name="Salamov A."/>
            <person name="Andreopoulos B."/>
            <person name="Baker S.E."/>
            <person name="Barry K."/>
            <person name="Bills G."/>
            <person name="Bluhm B.H."/>
            <person name="Cannon C."/>
            <person name="Castanera R."/>
            <person name="Culley D.E."/>
            <person name="Daum C."/>
            <person name="Ezra D."/>
            <person name="Gonzalez J.B."/>
            <person name="Henrissat B."/>
            <person name="Kuo A."/>
            <person name="Liang C."/>
            <person name="Lipzen A."/>
            <person name="Lutzoni F."/>
            <person name="Magnuson J."/>
            <person name="Mondo S."/>
            <person name="Nolan M."/>
            <person name="Ohm R."/>
            <person name="Pangilinan J."/>
            <person name="Park H.-J."/>
            <person name="Ramirez L."/>
            <person name="Alfaro M."/>
            <person name="Sun H."/>
            <person name="Tritt A."/>
            <person name="Yoshinaga Y."/>
            <person name="Zwiers L.-H."/>
            <person name="Turgeon B.G."/>
            <person name="Goodwin S.B."/>
            <person name="Spatafora J.W."/>
            <person name="Crous P.W."/>
            <person name="Grigoriev I.V."/>
        </authorList>
    </citation>
    <scope>NUCLEOTIDE SEQUENCE</scope>
    <source>
        <strain evidence="5">P77</strain>
    </source>
</reference>
<keyword evidence="2" id="KW-0808">Transferase</keyword>
<evidence type="ECO:0000313" key="6">
    <source>
        <dbReference type="Proteomes" id="UP000800040"/>
    </source>
</evidence>
<dbReference type="InterPro" id="IPR000917">
    <property type="entry name" value="Sulfatase_N"/>
</dbReference>
<feature type="transmembrane region" description="Helical" evidence="2">
    <location>
        <begin position="588"/>
        <end position="606"/>
    </location>
</feature>
<dbReference type="OrthoDB" id="272139at2759"/>
<feature type="transmembrane region" description="Helical" evidence="2">
    <location>
        <begin position="640"/>
        <end position="658"/>
    </location>
</feature>
<comment type="similarity">
    <text evidence="2">Belongs to the PIGG/PIGN/PIGO family. PIGG subfamily.</text>
</comment>
<dbReference type="InterPro" id="IPR039527">
    <property type="entry name" value="PIGG/GPI7"/>
</dbReference>
<dbReference type="PANTHER" id="PTHR23072:SF0">
    <property type="entry name" value="GPI ETHANOLAMINE PHOSPHATE TRANSFERASE 2"/>
    <property type="match status" value="1"/>
</dbReference>
<accession>A0A6A5K9G3</accession>
<keyword evidence="2" id="KW-0337">GPI-anchor biosynthesis</keyword>
<dbReference type="PANTHER" id="PTHR23072">
    <property type="entry name" value="PHOSPHATIDYLINOSITOL GLYCAN-RELATED"/>
    <property type="match status" value="1"/>
</dbReference>
<name>A0A6A5K9G3_9PLEO</name>
<keyword evidence="2" id="KW-1133">Transmembrane helix</keyword>
<dbReference type="InterPro" id="IPR045687">
    <property type="entry name" value="PIGG/GPI7_C"/>
</dbReference>
<dbReference type="InterPro" id="IPR037674">
    <property type="entry name" value="PIG-G_N"/>
</dbReference>
<keyword evidence="6" id="KW-1185">Reference proteome</keyword>
<comment type="pathway">
    <text evidence="2">Glycolipid biosynthesis; glycosylphosphatidylinositol-anchor biosynthesis.</text>
</comment>
<dbReference type="SUPFAM" id="SSF53649">
    <property type="entry name" value="Alkaline phosphatase-like"/>
    <property type="match status" value="1"/>
</dbReference>
<evidence type="ECO:0000256" key="1">
    <source>
        <dbReference type="ARBA" id="ARBA00023180"/>
    </source>
</evidence>
<sequence length="708" mass="79224">MARYRQHFSLLIANILVPVGVVLFIVGFFRGRPPVPKPKGFDINHHAQINLQTAPFDKVIFMMVDALRSDFVYAEGTGFKYTQSLIRSGAAMPFTARAAAPTLTLSRVKALTQGTSQSFLDVWLNVFESESARSLAGADTWLSRLKAERTPEKKMVFYGADLWLDVYSDIFDRFEGTDAWYLPEFTTVDSNVTRHLPNELARDDWKALVLHYLGLDNIAHQGGPTGAHMVPKQAQMDDVVKLVYDALEQKAHLKNTLFVMLGDHGMTDQGNHGGASPSEIAAAMVFVSPKLKLLSSGLASPVPPTKNYEYYSVINQVDFVPTLAGLMGFTTPAKSLGIFVAEFLDLFESSDDRHRVLFNNAQQLKTLLESEYDTTTANVTYCSQLCGQCLNDLDQVLCWLQKADIAQREQTPTNLASMEEVYRITRTFCDHAQRLLNAPPNNPSYVHLAFSAAALVFSTILLWMTHSFSARPSDNGIFAFGLIVSFHGPTMFFNALVLNEQYYWYWASLAWLMYIGYKRLITGEHWLKAIAYPVVLQLISQSLDEATRCGSIVDYVHNMLSGHQVLFWIPGLMIYVSALHSVSRYLGLGSVTSFFASTSICILAILSRLSSAYRLSPTSFDFAPPWLKDLVSGTNRNQSLNIFWGGLGACLIAVVVQSRMGRPISRKATIVGVVELAALYLRSLTRPKYLVLYPIFDLQYQWLCKFSH</sequence>
<dbReference type="UniPathway" id="UPA00196"/>
<evidence type="ECO:0000313" key="5">
    <source>
        <dbReference type="EMBL" id="KAF1832636.1"/>
    </source>
</evidence>
<feature type="non-terminal residue" evidence="5">
    <location>
        <position position="708"/>
    </location>
</feature>
<dbReference type="Pfam" id="PF00884">
    <property type="entry name" value="Sulfatase"/>
    <property type="match status" value="1"/>
</dbReference>